<reference evidence="3" key="1">
    <citation type="journal article" date="2012" name="Nature">
        <title>A physical, genetic and functional sequence assembly of the barley genome.</title>
        <authorList>
            <consortium name="The International Barley Genome Sequencing Consortium"/>
            <person name="Mayer K.F."/>
            <person name="Waugh R."/>
            <person name="Brown J.W."/>
            <person name="Schulman A."/>
            <person name="Langridge P."/>
            <person name="Platzer M."/>
            <person name="Fincher G.B."/>
            <person name="Muehlbauer G.J."/>
            <person name="Sato K."/>
            <person name="Close T.J."/>
            <person name="Wise R.P."/>
            <person name="Stein N."/>
        </authorList>
    </citation>
    <scope>NUCLEOTIDE SEQUENCE [LARGE SCALE GENOMIC DNA]</scope>
    <source>
        <strain evidence="3">cv. Morex</strain>
    </source>
</reference>
<reference evidence="2" key="2">
    <citation type="submission" date="2020-10" db="EMBL/GenBank/DDBJ databases">
        <authorList>
            <person name="Scholz U."/>
            <person name="Mascher M."/>
            <person name="Fiebig A."/>
        </authorList>
    </citation>
    <scope>NUCLEOTIDE SEQUENCE [LARGE SCALE GENOMIC DNA]</scope>
    <source>
        <strain evidence="2">cv. Morex</strain>
    </source>
</reference>
<evidence type="ECO:0000313" key="2">
    <source>
        <dbReference type="EnsemblPlants" id="HORVU.MOREX.r3.7HG0740520.1.CDS1"/>
    </source>
</evidence>
<dbReference type="Gramene" id="HORVU.MOREX.r3.7HG0740520.1">
    <property type="protein sequence ID" value="HORVU.MOREX.r3.7HG0740520.1.CDS1"/>
    <property type="gene ID" value="HORVU.MOREX.r3.7HG0740520"/>
</dbReference>
<name>A0A8I6YH78_HORVV</name>
<protein>
    <recommendedName>
        <fullName evidence="1">F-box protein AT5G49610-like beta-propeller domain-containing protein</fullName>
    </recommendedName>
</protein>
<dbReference type="SUPFAM" id="SSF81383">
    <property type="entry name" value="F-box domain"/>
    <property type="match status" value="1"/>
</dbReference>
<evidence type="ECO:0000313" key="3">
    <source>
        <dbReference type="Proteomes" id="UP000011116"/>
    </source>
</evidence>
<dbReference type="InterPro" id="IPR036047">
    <property type="entry name" value="F-box-like_dom_sf"/>
</dbReference>
<dbReference type="InterPro" id="IPR056594">
    <property type="entry name" value="AT5G49610-like_b-prop"/>
</dbReference>
<sequence length="400" mass="44813">MEGKEAPAPAISVVLEDGDLLGEILLRVAFPTSLVRAALVCKRWLHLASAPAFLRRFRGLHPPHLFGFYVKTQTGPPRFVPLPQPPELATVVRRASFDLDILSFDDIMDCWNGLLLIISCGMSDQGATPVQLTGRVHCPLYPARYVDNLPPLPHISIHDGFTYYEYEILPKVSGAGDGLSYFCLATGCHEQDSVLDVYVLQGDIWTIYSSALTEIFQIHLLFISLIVDDKIYNIALVSGIYKLVSLDLASSCLSLVNLPEEVEYMSTDLLLANDSEVHLINIKGSQLRIWHYMVDKKGLTNWLLVDTICLREICVNHMISTTMFRDVGSFALIVYAAGVNPGFLFLCSDDVLYLFDLEHRVAKKVYEVTPEDIALYKVAPFMMIWPPKFPLVKEGCDPKE</sequence>
<dbReference type="AlphaFoldDB" id="A0A8I6YH78"/>
<dbReference type="EnsemblPlants" id="HORVU.MOREX.r3.7HG0740520.1">
    <property type="protein sequence ID" value="HORVU.MOREX.r3.7HG0740520.1.CDS1"/>
    <property type="gene ID" value="HORVU.MOREX.r3.7HG0740520"/>
</dbReference>
<dbReference type="PANTHER" id="PTHR33207">
    <property type="entry name" value="F-BOX DOMAIN CONTAINING PROTEIN-RELATED"/>
    <property type="match status" value="1"/>
</dbReference>
<reference evidence="2" key="3">
    <citation type="submission" date="2022-01" db="UniProtKB">
        <authorList>
            <consortium name="EnsemblPlants"/>
        </authorList>
    </citation>
    <scope>IDENTIFICATION</scope>
    <source>
        <strain evidence="2">subsp. vulgare</strain>
    </source>
</reference>
<dbReference type="Gramene" id="HORVU.MOREX.r2.7HG0614260.1">
    <property type="protein sequence ID" value="HORVU.MOREX.r2.7HG0614260.1.CDS.1"/>
    <property type="gene ID" value="HORVU.MOREX.r2.7HG0614260"/>
</dbReference>
<feature type="domain" description="F-box protein AT5G49610-like beta-propeller" evidence="1">
    <location>
        <begin position="106"/>
        <end position="389"/>
    </location>
</feature>
<proteinExistence type="predicted"/>
<keyword evidence="3" id="KW-1185">Reference proteome</keyword>
<dbReference type="Proteomes" id="UP000011116">
    <property type="component" value="Chromosome 7H"/>
</dbReference>
<organism evidence="2 3">
    <name type="scientific">Hordeum vulgare subsp. vulgare</name>
    <name type="common">Domesticated barley</name>
    <dbReference type="NCBI Taxonomy" id="112509"/>
    <lineage>
        <taxon>Eukaryota</taxon>
        <taxon>Viridiplantae</taxon>
        <taxon>Streptophyta</taxon>
        <taxon>Embryophyta</taxon>
        <taxon>Tracheophyta</taxon>
        <taxon>Spermatophyta</taxon>
        <taxon>Magnoliopsida</taxon>
        <taxon>Liliopsida</taxon>
        <taxon>Poales</taxon>
        <taxon>Poaceae</taxon>
        <taxon>BOP clade</taxon>
        <taxon>Pooideae</taxon>
        <taxon>Triticodae</taxon>
        <taxon>Triticeae</taxon>
        <taxon>Hordeinae</taxon>
        <taxon>Hordeum</taxon>
    </lineage>
</organism>
<dbReference type="Pfam" id="PF23635">
    <property type="entry name" value="Beta-prop_AT5G49610-like"/>
    <property type="match status" value="1"/>
</dbReference>
<evidence type="ECO:0000259" key="1">
    <source>
        <dbReference type="Pfam" id="PF23635"/>
    </source>
</evidence>
<accession>A0A8I6YH78</accession>